<evidence type="ECO:0000313" key="2">
    <source>
        <dbReference type="EMBL" id="MPY47164.1"/>
    </source>
</evidence>
<organism evidence="3 4">
    <name type="scientific">Streptomyces acidicola</name>
    <dbReference type="NCBI Taxonomy" id="2596892"/>
    <lineage>
        <taxon>Bacteria</taxon>
        <taxon>Bacillati</taxon>
        <taxon>Actinomycetota</taxon>
        <taxon>Actinomycetes</taxon>
        <taxon>Kitasatosporales</taxon>
        <taxon>Streptomycetaceae</taxon>
        <taxon>Streptomyces</taxon>
    </lineage>
</organism>
<dbReference type="AlphaFoldDB" id="A0A5N8WIL4"/>
<feature type="region of interest" description="Disordered" evidence="1">
    <location>
        <begin position="1"/>
        <end position="43"/>
    </location>
</feature>
<evidence type="ECO:0000313" key="3">
    <source>
        <dbReference type="EMBL" id="MPY47303.1"/>
    </source>
</evidence>
<feature type="compositionally biased region" description="Polar residues" evidence="1">
    <location>
        <begin position="1"/>
        <end position="11"/>
    </location>
</feature>
<dbReference type="RefSeq" id="WP_152858022.1">
    <property type="nucleotide sequence ID" value="NZ_VMNX01000001.1"/>
</dbReference>
<feature type="compositionally biased region" description="Acidic residues" evidence="1">
    <location>
        <begin position="31"/>
        <end position="43"/>
    </location>
</feature>
<evidence type="ECO:0000256" key="1">
    <source>
        <dbReference type="SAM" id="MobiDB-lite"/>
    </source>
</evidence>
<feature type="region of interest" description="Disordered" evidence="1">
    <location>
        <begin position="117"/>
        <end position="141"/>
    </location>
</feature>
<sequence length="141" mass="15684">MASTRSTTNSSRKPRTAAATRPAAARRAPEPEPEEREDVTEAEAQEIEAEGHYVTAELCGEEVRIVPPSGWRLSWQRMLTQGLLDAFAEKVLHPDDFDFFIEIDPTAQEFQDFVQEAGERAGESLGKSGAPSRSGRPTRRR</sequence>
<dbReference type="EMBL" id="VMNX01000001">
    <property type="protein sequence ID" value="MPY47164.1"/>
    <property type="molecule type" value="Genomic_DNA"/>
</dbReference>
<protein>
    <submittedName>
        <fullName evidence="3">Uncharacterized protein</fullName>
    </submittedName>
</protein>
<gene>
    <name evidence="2" type="ORF">FPZ41_00625</name>
    <name evidence="3" type="ORF">FPZ41_01330</name>
</gene>
<feature type="compositionally biased region" description="Low complexity" evidence="1">
    <location>
        <begin position="16"/>
        <end position="26"/>
    </location>
</feature>
<comment type="caution">
    <text evidence="3">The sequence shown here is derived from an EMBL/GenBank/DDBJ whole genome shotgun (WGS) entry which is preliminary data.</text>
</comment>
<dbReference type="Proteomes" id="UP000373149">
    <property type="component" value="Unassembled WGS sequence"/>
</dbReference>
<evidence type="ECO:0000313" key="4">
    <source>
        <dbReference type="Proteomes" id="UP000373149"/>
    </source>
</evidence>
<name>A0A5N8WIL4_9ACTN</name>
<dbReference type="EMBL" id="VMNX01000001">
    <property type="protein sequence ID" value="MPY47303.1"/>
    <property type="molecule type" value="Genomic_DNA"/>
</dbReference>
<keyword evidence="4" id="KW-1185">Reference proteome</keyword>
<proteinExistence type="predicted"/>
<accession>A0A5N8WIL4</accession>
<reference evidence="3 4" key="1">
    <citation type="submission" date="2019-09" db="EMBL/GenBank/DDBJ databases">
        <authorList>
            <person name="Duangmal K."/>
            <person name="Teo W.F.A."/>
            <person name="Lipun K."/>
        </authorList>
    </citation>
    <scope>NUCLEOTIDE SEQUENCE [LARGE SCALE GENOMIC DNA]</scope>
    <source>
        <strain evidence="3 4">K1PN6</strain>
    </source>
</reference>